<evidence type="ECO:0000313" key="2">
    <source>
        <dbReference type="EMBL" id="TBU52047.1"/>
    </source>
</evidence>
<dbReference type="EMBL" id="ML145269">
    <property type="protein sequence ID" value="TBU52047.1"/>
    <property type="molecule type" value="Genomic_DNA"/>
</dbReference>
<protein>
    <submittedName>
        <fullName evidence="2">Uncharacterized protein</fullName>
    </submittedName>
</protein>
<sequence>MPLLQGRLGGGGGVEVDEQGIGAEAGASRSGVPQPDEDALLPMQFSAGPTGPLEFRDNVDGCLAHP</sequence>
<proteinExistence type="predicted"/>
<reference evidence="2 3" key="1">
    <citation type="submission" date="2019-01" db="EMBL/GenBank/DDBJ databases">
        <title>Draft genome sequences of three monokaryotic isolates of the white-rot basidiomycete fungus Dichomitus squalens.</title>
        <authorList>
            <consortium name="DOE Joint Genome Institute"/>
            <person name="Lopez S.C."/>
            <person name="Andreopoulos B."/>
            <person name="Pangilinan J."/>
            <person name="Lipzen A."/>
            <person name="Riley R."/>
            <person name="Ahrendt S."/>
            <person name="Ng V."/>
            <person name="Barry K."/>
            <person name="Daum C."/>
            <person name="Grigoriev I.V."/>
            <person name="Hilden K.S."/>
            <person name="Makela M.R."/>
            <person name="de Vries R.P."/>
        </authorList>
    </citation>
    <scope>NUCLEOTIDE SEQUENCE [LARGE SCALE GENOMIC DNA]</scope>
    <source>
        <strain evidence="2 3">CBS 464.89</strain>
    </source>
</reference>
<dbReference type="AlphaFoldDB" id="A0A4Q9PFX1"/>
<evidence type="ECO:0000313" key="3">
    <source>
        <dbReference type="Proteomes" id="UP000292082"/>
    </source>
</evidence>
<name>A0A4Q9PFX1_9APHY</name>
<organism evidence="2 3">
    <name type="scientific">Dichomitus squalens</name>
    <dbReference type="NCBI Taxonomy" id="114155"/>
    <lineage>
        <taxon>Eukaryota</taxon>
        <taxon>Fungi</taxon>
        <taxon>Dikarya</taxon>
        <taxon>Basidiomycota</taxon>
        <taxon>Agaricomycotina</taxon>
        <taxon>Agaricomycetes</taxon>
        <taxon>Polyporales</taxon>
        <taxon>Polyporaceae</taxon>
        <taxon>Dichomitus</taxon>
    </lineage>
</organism>
<keyword evidence="3" id="KW-1185">Reference proteome</keyword>
<gene>
    <name evidence="2" type="ORF">BD310DRAFT_982128</name>
</gene>
<dbReference type="Proteomes" id="UP000292082">
    <property type="component" value="Unassembled WGS sequence"/>
</dbReference>
<accession>A0A4Q9PFX1</accession>
<evidence type="ECO:0000256" key="1">
    <source>
        <dbReference type="SAM" id="MobiDB-lite"/>
    </source>
</evidence>
<feature type="region of interest" description="Disordered" evidence="1">
    <location>
        <begin position="1"/>
        <end position="66"/>
    </location>
</feature>